<organism evidence="1 2">
    <name type="scientific">Allacma fusca</name>
    <dbReference type="NCBI Taxonomy" id="39272"/>
    <lineage>
        <taxon>Eukaryota</taxon>
        <taxon>Metazoa</taxon>
        <taxon>Ecdysozoa</taxon>
        <taxon>Arthropoda</taxon>
        <taxon>Hexapoda</taxon>
        <taxon>Collembola</taxon>
        <taxon>Symphypleona</taxon>
        <taxon>Sminthuridae</taxon>
        <taxon>Allacma</taxon>
    </lineage>
</organism>
<gene>
    <name evidence="1" type="ORF">AFUS01_LOCUS6702</name>
</gene>
<dbReference type="OrthoDB" id="6780717at2759"/>
<evidence type="ECO:0000313" key="1">
    <source>
        <dbReference type="EMBL" id="CAG7717237.1"/>
    </source>
</evidence>
<comment type="caution">
    <text evidence="1">The sequence shown here is derived from an EMBL/GenBank/DDBJ whole genome shotgun (WGS) entry which is preliminary data.</text>
</comment>
<dbReference type="Proteomes" id="UP000708208">
    <property type="component" value="Unassembled WGS sequence"/>
</dbReference>
<name>A0A8J2JFZ0_9HEXA</name>
<dbReference type="EMBL" id="CAJVCH010044057">
    <property type="protein sequence ID" value="CAG7717237.1"/>
    <property type="molecule type" value="Genomic_DNA"/>
</dbReference>
<evidence type="ECO:0000313" key="2">
    <source>
        <dbReference type="Proteomes" id="UP000708208"/>
    </source>
</evidence>
<sequence>ILRKTGKTNFAAGGNNTDPPQILETLLPAHFPADSNLQNLSDDFNFQQILQVEDWVNVAEISKSVKS</sequence>
<dbReference type="AlphaFoldDB" id="A0A8J2JFZ0"/>
<feature type="non-terminal residue" evidence="1">
    <location>
        <position position="1"/>
    </location>
</feature>
<keyword evidence="2" id="KW-1185">Reference proteome</keyword>
<reference evidence="1" key="1">
    <citation type="submission" date="2021-06" db="EMBL/GenBank/DDBJ databases">
        <authorList>
            <person name="Hodson N. C."/>
            <person name="Mongue J. A."/>
            <person name="Jaron S. K."/>
        </authorList>
    </citation>
    <scope>NUCLEOTIDE SEQUENCE</scope>
</reference>
<accession>A0A8J2JFZ0</accession>
<proteinExistence type="predicted"/>
<protein>
    <submittedName>
        <fullName evidence="1">Uncharacterized protein</fullName>
    </submittedName>
</protein>